<feature type="non-terminal residue" evidence="1">
    <location>
        <position position="1"/>
    </location>
</feature>
<comment type="caution">
    <text evidence="1">The sequence shown here is derived from an EMBL/GenBank/DDBJ whole genome shotgun (WGS) entry which is preliminary data.</text>
</comment>
<dbReference type="EMBL" id="CAJOBH010286119">
    <property type="protein sequence ID" value="CAF5175410.1"/>
    <property type="molecule type" value="Genomic_DNA"/>
</dbReference>
<gene>
    <name evidence="2" type="ORF">BYL167_LOCUS78106</name>
    <name evidence="1" type="ORF">GIL414_LOCUS22177</name>
</gene>
<dbReference type="Proteomes" id="UP000681720">
    <property type="component" value="Unassembled WGS sequence"/>
</dbReference>
<proteinExistence type="predicted"/>
<dbReference type="EMBL" id="CAJOBJ010021210">
    <property type="protein sequence ID" value="CAF4215918.1"/>
    <property type="molecule type" value="Genomic_DNA"/>
</dbReference>
<organism evidence="1 3">
    <name type="scientific">Rotaria magnacalcarata</name>
    <dbReference type="NCBI Taxonomy" id="392030"/>
    <lineage>
        <taxon>Eukaryota</taxon>
        <taxon>Metazoa</taxon>
        <taxon>Spiralia</taxon>
        <taxon>Gnathifera</taxon>
        <taxon>Rotifera</taxon>
        <taxon>Eurotatoria</taxon>
        <taxon>Bdelloidea</taxon>
        <taxon>Philodinida</taxon>
        <taxon>Philodinidae</taxon>
        <taxon>Rotaria</taxon>
    </lineage>
</organism>
<name>A0A8S2SAD3_9BILA</name>
<evidence type="ECO:0000313" key="1">
    <source>
        <dbReference type="EMBL" id="CAF4215918.1"/>
    </source>
</evidence>
<dbReference type="Proteomes" id="UP000681967">
    <property type="component" value="Unassembled WGS sequence"/>
</dbReference>
<evidence type="ECO:0000313" key="3">
    <source>
        <dbReference type="Proteomes" id="UP000681720"/>
    </source>
</evidence>
<protein>
    <submittedName>
        <fullName evidence="1">Uncharacterized protein</fullName>
    </submittedName>
</protein>
<evidence type="ECO:0000313" key="2">
    <source>
        <dbReference type="EMBL" id="CAF5175410.1"/>
    </source>
</evidence>
<reference evidence="1" key="1">
    <citation type="submission" date="2021-02" db="EMBL/GenBank/DDBJ databases">
        <authorList>
            <person name="Nowell W R."/>
        </authorList>
    </citation>
    <scope>NUCLEOTIDE SEQUENCE</scope>
</reference>
<sequence length="61" mass="6279">QCLPPATCSASTGRCACPLSIMSLVAYNATSTNETCVCPNDPFLTYNGSACVSSINDTGKK</sequence>
<dbReference type="AlphaFoldDB" id="A0A8S2SAD3"/>
<accession>A0A8S2SAD3</accession>